<evidence type="ECO:0000313" key="10">
    <source>
        <dbReference type="Proteomes" id="UP000007879"/>
    </source>
</evidence>
<dbReference type="EnsemblMetazoa" id="XM_020003235.1">
    <property type="protein sequence ID" value="XP_019858794.1"/>
    <property type="gene ID" value="LOC100632556"/>
</dbReference>
<dbReference type="GO" id="GO:0016020">
    <property type="term" value="C:membrane"/>
    <property type="evidence" value="ECO:0007669"/>
    <property type="project" value="UniProtKB-SubCell"/>
</dbReference>
<reference evidence="10" key="1">
    <citation type="journal article" date="2010" name="Nature">
        <title>The Amphimedon queenslandica genome and the evolution of animal complexity.</title>
        <authorList>
            <person name="Srivastava M."/>
            <person name="Simakov O."/>
            <person name="Chapman J."/>
            <person name="Fahey B."/>
            <person name="Gauthier M.E."/>
            <person name="Mitros T."/>
            <person name="Richards G.S."/>
            <person name="Conaco C."/>
            <person name="Dacre M."/>
            <person name="Hellsten U."/>
            <person name="Larroux C."/>
            <person name="Putnam N.H."/>
            <person name="Stanke M."/>
            <person name="Adamska M."/>
            <person name="Darling A."/>
            <person name="Degnan S.M."/>
            <person name="Oakley T.H."/>
            <person name="Plachetzki D.C."/>
            <person name="Zhai Y."/>
            <person name="Adamski M."/>
            <person name="Calcino A."/>
            <person name="Cummins S.F."/>
            <person name="Goodstein D.M."/>
            <person name="Harris C."/>
            <person name="Jackson D.J."/>
            <person name="Leys S.P."/>
            <person name="Shu S."/>
            <person name="Woodcroft B.J."/>
            <person name="Vervoort M."/>
            <person name="Kosik K.S."/>
            <person name="Manning G."/>
            <person name="Degnan B.M."/>
            <person name="Rokhsar D.S."/>
        </authorList>
    </citation>
    <scope>NUCLEOTIDE SEQUENCE [LARGE SCALE GENOMIC DNA]</scope>
</reference>
<feature type="transmembrane region" description="Helical" evidence="6">
    <location>
        <begin position="32"/>
        <end position="52"/>
    </location>
</feature>
<feature type="transmembrane region" description="Helical" evidence="6">
    <location>
        <begin position="823"/>
        <end position="841"/>
    </location>
</feature>
<sequence>MGLEEIGNVIYFGFFASFFGGWVPVRAKNLKLAVFHLYLFVTMLIFPLIIYIVDSTRIAGWVVYGFITAISFILLKVTNYRLHKALGSDPPPESETPSSVDEQETNDDTKEDAKKEETTENKQEEEEEEEDNASVIIKDGAEGGEKMAEVARLERLPTSDDDSRHQLSAKVELSQVSQPCIEEKKEEKQSSEGVVDDDIKPYESSNEDHTSIGSRQRVCQRSLRQDSSRGRREREETLQEVSNVLSQTPYSELSQVVNKMPTRVHEAILSGVVTDEEYRSLVSRIGELRRGKHLAVDTEDFSPGSIHWIDGQIDFYVFDNETEDEDFTAMLRDLMRNDFESYPTFFQTPPTPPVVPPKPKKPDIDDHAQNDDSSLPTPYILLLPRIAKTKVTLNFTRRQLEDYMDRNVSITEVVIAITLSVLVCVIGALLLTIPEYYNGFWVFALCFVIATTHFSLIKSVQSDPASPSPGQNRINAMGRAFYFIFVGILALLFDVILRNTGSYTPACIYHFNYNNPELITFIRDGLFIFILLLPILFTLGWMPQCDTFLINALEHIDIHIFGGTASTGLICSAYGMVRNLFAVACLLPLGYAAFVSLENDPGYIGSDCSVTFSSYRKSEDLLILSQQCTNSGRVALSFFLGGVVMASYALSRSTTNHQYILDLALMCLKKVWDKLRHTHHSAPPTIDPLDQMYRKIMCKRLLVDAAVGLLLLVTVTILNLTTLFCQTEVLAYVVYGITGVLGIINHYLLPHLRKETPYLCFTKPCITSDEYNQFEVTEQPKVSLVEQLLQVSLFLEKNVFYPLCFLFGINITAVYYRAKFGEIGAALVVSVVGMKLFRTAYSELSRQHAILILSLLFFNFDYAHLNEGFPINYFVAAILFSKVYELYLKVYFILIYIMPGSWSSPFHIVIQPLLIPHCPLIFFETLIGTMINAPMNPVIASSMFFLSYARPIKFWEKDYNTKRRDTSNTRLEQQLETNIRNPNPDHLDSLFYEQLSWSLQRDLCGDIMLGRWGRVTSGDFFILTNDQLNALVHIIEIGNGFVTFQLRGLEFRGTYCHQREREAIAEPFSDDEGCCCCRLPYTLACNKALCARWMAWEVISSSYTLHGYSISENQAHLAFNAFDYKKMFVTYYVKCIIYYLFKYPQLLELLSNEQLQESLALLTDPDSSDLDPLFDQHRNIDYSSTSGGISRRNFVTSHYDFILTCVRKSSIGATEIDTSEESFLVTLCFAYSLLGRRLFFTHANTGSGRRGDNFMHGLYRMFLGDARPNGEKDEWIFIDVDSIQQVIIPAVRTALKVHQDSFTFTAGETEASEAIYDAIIDTDNNHLVTHENDRIWRDGVFLNRPSLLALRYQRTEDSYVHPYKIIRLTSKFIKFRVVKVNRECVRSLWSSQQHELIFLRNSDSERGSIQNHKASLRNMINSSMDLPIGYPIYVSPLQTSFLERHAPFNESKIGQASNPGKYWEYLKKFYQKFCTESPRTRRNRRSKVTSSLASADSLTGVVRRTSDGPSNVHTLDEGRPHAANIDDDSDSDDDFWKPIWIGKQVAIVNEDEIFNSFNENWLQWPDKSWPGKATPTSWAGWKPCKGMTGEVIHEWRPFHVTSTSRSHIDKVILLIKVADNLVLIKEQGVHEV</sequence>
<dbReference type="PANTHER" id="PTHR12372">
    <property type="entry name" value="PECANEX"/>
    <property type="match status" value="1"/>
</dbReference>
<feature type="transmembrane region" description="Helical" evidence="6">
    <location>
        <begin position="6"/>
        <end position="25"/>
    </location>
</feature>
<feature type="region of interest" description="Disordered" evidence="7">
    <location>
        <begin position="1502"/>
        <end position="1530"/>
    </location>
</feature>
<evidence type="ECO:0000313" key="9">
    <source>
        <dbReference type="EnsemblMetazoa" id="XP_019858794.1"/>
    </source>
</evidence>
<evidence type="ECO:0000259" key="8">
    <source>
        <dbReference type="Pfam" id="PF05041"/>
    </source>
</evidence>
<feature type="region of interest" description="Disordered" evidence="7">
    <location>
        <begin position="86"/>
        <end position="146"/>
    </location>
</feature>
<feature type="transmembrane region" description="Helical" evidence="6">
    <location>
        <begin position="871"/>
        <end position="897"/>
    </location>
</feature>
<comment type="subcellular location">
    <subcellularLocation>
        <location evidence="1 6">Membrane</location>
        <topology evidence="1 6">Multi-pass membrane protein</topology>
    </subcellularLocation>
</comment>
<gene>
    <name evidence="9" type="primary">100632556</name>
</gene>
<feature type="compositionally biased region" description="Acidic residues" evidence="7">
    <location>
        <begin position="123"/>
        <end position="132"/>
    </location>
</feature>
<feature type="compositionally biased region" description="Basic and acidic residues" evidence="7">
    <location>
        <begin position="197"/>
        <end position="210"/>
    </location>
</feature>
<accession>A0AAN0JP54</accession>
<feature type="transmembrane region" description="Helical" evidence="6">
    <location>
        <begin position="58"/>
        <end position="75"/>
    </location>
</feature>
<feature type="region of interest" description="Disordered" evidence="7">
    <location>
        <begin position="171"/>
        <end position="237"/>
    </location>
</feature>
<proteinExistence type="inferred from homology"/>
<feature type="compositionally biased region" description="Basic and acidic residues" evidence="7">
    <location>
        <begin position="181"/>
        <end position="190"/>
    </location>
</feature>
<dbReference type="Proteomes" id="UP000007879">
    <property type="component" value="Unassembled WGS sequence"/>
</dbReference>
<feature type="transmembrane region" description="Helical" evidence="6">
    <location>
        <begin position="701"/>
        <end position="723"/>
    </location>
</feature>
<dbReference type="InterPro" id="IPR039797">
    <property type="entry name" value="Pecanex"/>
</dbReference>
<evidence type="ECO:0000256" key="6">
    <source>
        <dbReference type="RuleBase" id="RU367089"/>
    </source>
</evidence>
<feature type="transmembrane region" description="Helical" evidence="6">
    <location>
        <begin position="580"/>
        <end position="597"/>
    </location>
</feature>
<evidence type="ECO:0000256" key="1">
    <source>
        <dbReference type="ARBA" id="ARBA00004141"/>
    </source>
</evidence>
<feature type="transmembrane region" description="Helical" evidence="6">
    <location>
        <begin position="413"/>
        <end position="433"/>
    </location>
</feature>
<feature type="domain" description="Pecanex C-terminal" evidence="8">
    <location>
        <begin position="1217"/>
        <end position="1445"/>
    </location>
</feature>
<evidence type="ECO:0000256" key="3">
    <source>
        <dbReference type="ARBA" id="ARBA00022692"/>
    </source>
</evidence>
<feature type="transmembrane region" description="Helical" evidence="6">
    <location>
        <begin position="634"/>
        <end position="651"/>
    </location>
</feature>
<keyword evidence="10" id="KW-1185">Reference proteome</keyword>
<feature type="transmembrane region" description="Helical" evidence="6">
    <location>
        <begin position="439"/>
        <end position="460"/>
    </location>
</feature>
<evidence type="ECO:0000256" key="5">
    <source>
        <dbReference type="ARBA" id="ARBA00023136"/>
    </source>
</evidence>
<name>A0AAN0JP54_AMPQE</name>
<dbReference type="Pfam" id="PF05041">
    <property type="entry name" value="Pecanex_C"/>
    <property type="match status" value="1"/>
</dbReference>
<protein>
    <recommendedName>
        <fullName evidence="6">Pecanex-like protein</fullName>
    </recommendedName>
</protein>
<feature type="transmembrane region" description="Helical" evidence="6">
    <location>
        <begin position="480"/>
        <end position="498"/>
    </location>
</feature>
<feature type="compositionally biased region" description="Basic and acidic residues" evidence="7">
    <location>
        <begin position="360"/>
        <end position="370"/>
    </location>
</feature>
<keyword evidence="3 6" id="KW-0812">Transmembrane</keyword>
<dbReference type="InterPro" id="IPR007735">
    <property type="entry name" value="Pecanex_C"/>
</dbReference>
<evidence type="ECO:0000256" key="4">
    <source>
        <dbReference type="ARBA" id="ARBA00022989"/>
    </source>
</evidence>
<comment type="similarity">
    <text evidence="2 6">Belongs to the pecanex family.</text>
</comment>
<reference evidence="9" key="2">
    <citation type="submission" date="2024-06" db="UniProtKB">
        <authorList>
            <consortium name="EnsemblMetazoa"/>
        </authorList>
    </citation>
    <scope>IDENTIFICATION</scope>
</reference>
<evidence type="ECO:0000256" key="7">
    <source>
        <dbReference type="SAM" id="MobiDB-lite"/>
    </source>
</evidence>
<feature type="compositionally biased region" description="Basic and acidic residues" evidence="7">
    <location>
        <begin position="107"/>
        <end position="122"/>
    </location>
</feature>
<feature type="transmembrane region" description="Helical" evidence="6">
    <location>
        <begin position="729"/>
        <end position="749"/>
    </location>
</feature>
<feature type="transmembrane region" description="Helical" evidence="6">
    <location>
        <begin position="518"/>
        <end position="541"/>
    </location>
</feature>
<organism evidence="9 10">
    <name type="scientific">Amphimedon queenslandica</name>
    <name type="common">Sponge</name>
    <dbReference type="NCBI Taxonomy" id="400682"/>
    <lineage>
        <taxon>Eukaryota</taxon>
        <taxon>Metazoa</taxon>
        <taxon>Porifera</taxon>
        <taxon>Demospongiae</taxon>
        <taxon>Heteroscleromorpha</taxon>
        <taxon>Haplosclerida</taxon>
        <taxon>Niphatidae</taxon>
        <taxon>Amphimedon</taxon>
    </lineage>
</organism>
<evidence type="ECO:0000256" key="2">
    <source>
        <dbReference type="ARBA" id="ARBA00010170"/>
    </source>
</evidence>
<feature type="compositionally biased region" description="Basic and acidic residues" evidence="7">
    <location>
        <begin position="223"/>
        <end position="237"/>
    </location>
</feature>
<feature type="region of interest" description="Disordered" evidence="7">
    <location>
        <begin position="347"/>
        <end position="372"/>
    </location>
</feature>
<keyword evidence="4 6" id="KW-1133">Transmembrane helix</keyword>
<keyword evidence="5 6" id="KW-0472">Membrane</keyword>
<dbReference type="PANTHER" id="PTHR12372:SF7">
    <property type="entry name" value="PROTEIN PECANEX"/>
    <property type="match status" value="1"/>
</dbReference>